<dbReference type="EMBL" id="CP109084">
    <property type="protein sequence ID" value="WSB12623.1"/>
    <property type="molecule type" value="Genomic_DNA"/>
</dbReference>
<dbReference type="RefSeq" id="WP_326707966.1">
    <property type="nucleotide sequence ID" value="NZ_CP109084.1"/>
</dbReference>
<dbReference type="CDD" id="cd04859">
    <property type="entry name" value="Prim_Pol"/>
    <property type="match status" value="1"/>
</dbReference>
<dbReference type="Pfam" id="PF09250">
    <property type="entry name" value="Prim-Pol"/>
    <property type="match status" value="1"/>
</dbReference>
<gene>
    <name evidence="2" type="ORF">OG849_35450</name>
</gene>
<name>A0ABZ1F854_9ACTN</name>
<accession>A0ABZ1F854</accession>
<evidence type="ECO:0000313" key="3">
    <source>
        <dbReference type="Proteomes" id="UP001356428"/>
    </source>
</evidence>
<dbReference type="InterPro" id="IPR015330">
    <property type="entry name" value="DNA_primase/pol_bifunc_N"/>
</dbReference>
<protein>
    <submittedName>
        <fullName evidence="2">Bifunctional DNA primase/polymerase</fullName>
    </submittedName>
</protein>
<dbReference type="Proteomes" id="UP001356428">
    <property type="component" value="Plasmid unnamed1"/>
</dbReference>
<dbReference type="SUPFAM" id="SSF56747">
    <property type="entry name" value="Prim-pol domain"/>
    <property type="match status" value="1"/>
</dbReference>
<organism evidence="2 3">
    <name type="scientific">Streptomyces cyaneofuscatus</name>
    <dbReference type="NCBI Taxonomy" id="66883"/>
    <lineage>
        <taxon>Bacteria</taxon>
        <taxon>Bacillati</taxon>
        <taxon>Actinomycetota</taxon>
        <taxon>Actinomycetes</taxon>
        <taxon>Kitasatosporales</taxon>
        <taxon>Streptomycetaceae</taxon>
        <taxon>Streptomyces</taxon>
    </lineage>
</organism>
<proteinExistence type="predicted"/>
<keyword evidence="3" id="KW-1185">Reference proteome</keyword>
<sequence length="185" mass="19398">MNTATDFDAAVRAAGRGLALFPLPAGGRVPERGWHEEATTDPAALVQLLADGENIGVGCRASRVVALDLDVHEADGPALNGIETLRTQLDIRGLADWPETFTVMTPHQGLHLYFRVPTTCTIGSVSGGRSPLGPGIDIRGPGRRRGGYLVGPGSVVGGLPYLIARDVPVAPLPDWIAALLNPQRG</sequence>
<dbReference type="SMART" id="SM00943">
    <property type="entry name" value="Prim-Pol"/>
    <property type="match status" value="1"/>
</dbReference>
<keyword evidence="2" id="KW-0614">Plasmid</keyword>
<geneLocation type="plasmid" evidence="2 3">
    <name>unnamed1</name>
</geneLocation>
<reference evidence="2 3" key="1">
    <citation type="submission" date="2022-10" db="EMBL/GenBank/DDBJ databases">
        <title>The complete genomes of actinobacterial strains from the NBC collection.</title>
        <authorList>
            <person name="Joergensen T.S."/>
            <person name="Alvarez Arevalo M."/>
            <person name="Sterndorff E.B."/>
            <person name="Faurdal D."/>
            <person name="Vuksanovic O."/>
            <person name="Mourched A.-S."/>
            <person name="Charusanti P."/>
            <person name="Shaw S."/>
            <person name="Blin K."/>
            <person name="Weber T."/>
        </authorList>
    </citation>
    <scope>NUCLEOTIDE SEQUENCE [LARGE SCALE GENOMIC DNA]</scope>
    <source>
        <strain evidence="2 3">NBC 01792</strain>
        <plasmid evidence="2 3">unnamed1</plasmid>
    </source>
</reference>
<evidence type="ECO:0000259" key="1">
    <source>
        <dbReference type="SMART" id="SM00943"/>
    </source>
</evidence>
<feature type="domain" description="DNA primase/polymerase bifunctional N-terminal" evidence="1">
    <location>
        <begin position="10"/>
        <end position="176"/>
    </location>
</feature>
<evidence type="ECO:0000313" key="2">
    <source>
        <dbReference type="EMBL" id="WSB12623.1"/>
    </source>
</evidence>